<dbReference type="GO" id="GO:0016491">
    <property type="term" value="F:oxidoreductase activity"/>
    <property type="evidence" value="ECO:0007669"/>
    <property type="project" value="InterPro"/>
</dbReference>
<dbReference type="InterPro" id="IPR000415">
    <property type="entry name" value="Nitroreductase-like"/>
</dbReference>
<dbReference type="SUPFAM" id="SSF55469">
    <property type="entry name" value="FMN-dependent nitroreductase-like"/>
    <property type="match status" value="1"/>
</dbReference>
<gene>
    <name evidence="3" type="ORF">AW10_01481</name>
</gene>
<dbReference type="STRING" id="1454003.AW10_01481"/>
<accession>A0A011NDX7</accession>
<dbReference type="AlphaFoldDB" id="A0A011NDX7"/>
<feature type="region of interest" description="Disordered" evidence="1">
    <location>
        <begin position="342"/>
        <end position="364"/>
    </location>
</feature>
<protein>
    <submittedName>
        <fullName evidence="3">Nitroreductase family protein</fullName>
    </submittedName>
</protein>
<dbReference type="PATRIC" id="fig|1454003.3.peg.1526"/>
<comment type="caution">
    <text evidence="3">The sequence shown here is derived from an EMBL/GenBank/DDBJ whole genome shotgun (WGS) entry which is preliminary data.</text>
</comment>
<dbReference type="InterPro" id="IPR029479">
    <property type="entry name" value="Nitroreductase"/>
</dbReference>
<dbReference type="Pfam" id="PF00881">
    <property type="entry name" value="Nitroreductase"/>
    <property type="match status" value="1"/>
</dbReference>
<name>A0A011NDX7_9PROT</name>
<dbReference type="Proteomes" id="UP000021816">
    <property type="component" value="Unassembled WGS sequence"/>
</dbReference>
<proteinExistence type="predicted"/>
<dbReference type="EMBL" id="JEMX01000028">
    <property type="protein sequence ID" value="EXI80868.1"/>
    <property type="molecule type" value="Genomic_DNA"/>
</dbReference>
<evidence type="ECO:0000256" key="1">
    <source>
        <dbReference type="SAM" id="MobiDB-lite"/>
    </source>
</evidence>
<dbReference type="Gene3D" id="3.40.109.10">
    <property type="entry name" value="NADH Oxidase"/>
    <property type="match status" value="2"/>
</dbReference>
<reference evidence="3 4" key="1">
    <citation type="submission" date="2014-02" db="EMBL/GenBank/DDBJ databases">
        <title>Expanding our view of genomic diversity in Candidatus Accumulibacter clades.</title>
        <authorList>
            <person name="Skennerton C.T."/>
            <person name="Barr J.J."/>
            <person name="Slater F.R."/>
            <person name="Bond P.L."/>
            <person name="Tyson G.W."/>
        </authorList>
    </citation>
    <scope>NUCLEOTIDE SEQUENCE [LARGE SCALE GENOMIC DNA]</scope>
    <source>
        <strain evidence="4">BA-92</strain>
    </source>
</reference>
<organism evidence="3 4">
    <name type="scientific">Candidatus Accumulibacter appositus</name>
    <dbReference type="NCBI Taxonomy" id="1454003"/>
    <lineage>
        <taxon>Bacteria</taxon>
        <taxon>Pseudomonadati</taxon>
        <taxon>Pseudomonadota</taxon>
        <taxon>Betaproteobacteria</taxon>
        <taxon>Candidatus Accumulibacter</taxon>
    </lineage>
</organism>
<evidence type="ECO:0000313" key="3">
    <source>
        <dbReference type="EMBL" id="EXI80868.1"/>
    </source>
</evidence>
<evidence type="ECO:0000259" key="2">
    <source>
        <dbReference type="Pfam" id="PF00881"/>
    </source>
</evidence>
<evidence type="ECO:0000313" key="4">
    <source>
        <dbReference type="Proteomes" id="UP000021816"/>
    </source>
</evidence>
<feature type="domain" description="Nitroreductase" evidence="2">
    <location>
        <begin position="3"/>
        <end position="36"/>
    </location>
</feature>
<sequence>MNRETLLQLIDLARWAPSGDNSQPWRFSVMGDQHLRVHGHDTRDHVLYDYQGRASHIAHGALLETLRIAASHFGLAASWTVQHDAEARAPVYDVFFSAAAGAETDPLFPYIEKRVVQRRPMRTTTLTSAQRAAILEAAGDGLRSHFFESFSDRMKVASLLWRNAGIRLTCKEAYPVHRDVIEWRARFSEERIPEQAVGVDPLTARLMQWVMQSWERVHFFNRYLMGTVVPRVELDFLPAVFCGGHLLLRPVHSPVSLEDWLQLGMRLQRVWLTVAKEGLHLQPELTPVIFRWYARDNCHFSADPALFDQALRLSRDFEDLARCGPDEPFFFFCRIGVSSVPSSRSLRRPGERLMQRATAGDPIG</sequence>